<comment type="cofactor">
    <cofactor evidence="1">
        <name>Mn(2+)</name>
        <dbReference type="ChEBI" id="CHEBI:29035"/>
    </cofactor>
</comment>
<dbReference type="InterPro" id="IPR052433">
    <property type="entry name" value="X-Pro_dipept-like"/>
</dbReference>
<keyword evidence="5" id="KW-0464">Manganese</keyword>
<feature type="domain" description="Aminopeptidase P N-terminal" evidence="6">
    <location>
        <begin position="1"/>
        <end position="132"/>
    </location>
</feature>
<gene>
    <name evidence="7" type="ORF">VOLCADRAFT_101465</name>
</gene>
<dbReference type="EMBL" id="GL379288">
    <property type="protein sequence ID" value="EFJ38989.1"/>
    <property type="molecule type" value="Genomic_DNA"/>
</dbReference>
<dbReference type="Pfam" id="PF05195">
    <property type="entry name" value="AMP_N"/>
    <property type="match status" value="1"/>
</dbReference>
<dbReference type="PANTHER" id="PTHR43226:SF4">
    <property type="entry name" value="XAA-PRO AMINOPEPTIDASE 3"/>
    <property type="match status" value="1"/>
</dbReference>
<sequence>MPNNSVGVFFASQVRVRNNDVDYQYAQSKNFYYFTGLEEPNALLLLFKQPVTILGATGTEFIFVQNRDPQRELWTGKILGAEGVKNKYKIANVFTNDKFTANTFDFNTVDSVLTAFRGEDIFSKYKRSPDALSRMAGIVDSLIILHNKPIAGRTTNVILTSLRGIKQPEEIALLEKAAKMSCEGHNDVMRAIKPGMTEYQAQAIMEYHFKKNGSEYPGYPSINGSSENACVLHYITNL</sequence>
<keyword evidence="8" id="KW-1185">Reference proteome</keyword>
<name>D8UMR0_VOLCA</name>
<keyword evidence="4" id="KW-0378">Hydrolase</keyword>
<evidence type="ECO:0000256" key="2">
    <source>
        <dbReference type="ARBA" id="ARBA00008766"/>
    </source>
</evidence>
<dbReference type="STRING" id="3068.D8UMR0"/>
<evidence type="ECO:0000313" key="8">
    <source>
        <dbReference type="Proteomes" id="UP000001058"/>
    </source>
</evidence>
<reference evidence="7 8" key="1">
    <citation type="journal article" date="2010" name="Science">
        <title>Genomic analysis of organismal complexity in the multicellular green alga Volvox carteri.</title>
        <authorList>
            <person name="Prochnik S.E."/>
            <person name="Umen J."/>
            <person name="Nedelcu A.M."/>
            <person name="Hallmann A."/>
            <person name="Miller S.M."/>
            <person name="Nishii I."/>
            <person name="Ferris P."/>
            <person name="Kuo A."/>
            <person name="Mitros T."/>
            <person name="Fritz-Laylin L.K."/>
            <person name="Hellsten U."/>
            <person name="Chapman J."/>
            <person name="Simakov O."/>
            <person name="Rensing S.A."/>
            <person name="Terry A."/>
            <person name="Pangilinan J."/>
            <person name="Kapitonov V."/>
            <person name="Jurka J."/>
            <person name="Salamov A."/>
            <person name="Shapiro H."/>
            <person name="Schmutz J."/>
            <person name="Grimwood J."/>
            <person name="Lindquist E."/>
            <person name="Lucas S."/>
            <person name="Grigoriev I.V."/>
            <person name="Schmitt R."/>
            <person name="Kirk D."/>
            <person name="Rokhsar D.S."/>
        </authorList>
    </citation>
    <scope>NUCLEOTIDE SEQUENCE [LARGE SCALE GENOMIC DNA]</scope>
    <source>
        <strain evidence="8">f. Nagariensis / Eve</strain>
    </source>
</reference>
<dbReference type="InParanoid" id="D8UMR0"/>
<organism evidence="8">
    <name type="scientific">Volvox carteri f. nagariensis</name>
    <dbReference type="NCBI Taxonomy" id="3068"/>
    <lineage>
        <taxon>Eukaryota</taxon>
        <taxon>Viridiplantae</taxon>
        <taxon>Chlorophyta</taxon>
        <taxon>core chlorophytes</taxon>
        <taxon>Chlorophyceae</taxon>
        <taxon>CS clade</taxon>
        <taxon>Chlamydomonadales</taxon>
        <taxon>Volvocaceae</taxon>
        <taxon>Volvox</taxon>
    </lineage>
</organism>
<dbReference type="eggNOG" id="KOG2737">
    <property type="taxonomic scope" value="Eukaryota"/>
</dbReference>
<dbReference type="Gene3D" id="3.40.350.10">
    <property type="entry name" value="Creatinase/prolidase N-terminal domain"/>
    <property type="match status" value="1"/>
</dbReference>
<proteinExistence type="inferred from homology"/>
<dbReference type="Proteomes" id="UP000001058">
    <property type="component" value="Unassembled WGS sequence"/>
</dbReference>
<evidence type="ECO:0000256" key="5">
    <source>
        <dbReference type="ARBA" id="ARBA00023211"/>
    </source>
</evidence>
<dbReference type="OrthoDB" id="4215474at2759"/>
<evidence type="ECO:0000256" key="3">
    <source>
        <dbReference type="ARBA" id="ARBA00022723"/>
    </source>
</evidence>
<dbReference type="GO" id="GO:0070006">
    <property type="term" value="F:metalloaminopeptidase activity"/>
    <property type="evidence" value="ECO:0007669"/>
    <property type="project" value="InterPro"/>
</dbReference>
<dbReference type="InterPro" id="IPR000994">
    <property type="entry name" value="Pept_M24"/>
</dbReference>
<keyword evidence="3" id="KW-0479">Metal-binding</keyword>
<evidence type="ECO:0000256" key="1">
    <source>
        <dbReference type="ARBA" id="ARBA00001936"/>
    </source>
</evidence>
<evidence type="ECO:0000256" key="4">
    <source>
        <dbReference type="ARBA" id="ARBA00022801"/>
    </source>
</evidence>
<comment type="similarity">
    <text evidence="2">Belongs to the peptidase M24B family.</text>
</comment>
<dbReference type="KEGG" id="vcn:VOLCADRAFT_101465"/>
<feature type="non-terminal residue" evidence="7">
    <location>
        <position position="238"/>
    </location>
</feature>
<dbReference type="Gene3D" id="3.90.230.10">
    <property type="entry name" value="Creatinase/methionine aminopeptidase superfamily"/>
    <property type="match status" value="1"/>
</dbReference>
<evidence type="ECO:0000259" key="6">
    <source>
        <dbReference type="SMART" id="SM01011"/>
    </source>
</evidence>
<dbReference type="SMART" id="SM01011">
    <property type="entry name" value="AMP_N"/>
    <property type="match status" value="1"/>
</dbReference>
<accession>D8UMR0</accession>
<dbReference type="InterPro" id="IPR029149">
    <property type="entry name" value="Creatin/AminoP/Spt16_N"/>
</dbReference>
<dbReference type="GO" id="GO:0030145">
    <property type="term" value="F:manganese ion binding"/>
    <property type="evidence" value="ECO:0007669"/>
    <property type="project" value="InterPro"/>
</dbReference>
<dbReference type="InterPro" id="IPR036005">
    <property type="entry name" value="Creatinase/aminopeptidase-like"/>
</dbReference>
<evidence type="ECO:0000313" key="7">
    <source>
        <dbReference type="EMBL" id="EFJ38989.1"/>
    </source>
</evidence>
<dbReference type="SUPFAM" id="SSF55920">
    <property type="entry name" value="Creatinase/aminopeptidase"/>
    <property type="match status" value="1"/>
</dbReference>
<dbReference type="AlphaFoldDB" id="D8UMR0"/>
<dbReference type="PANTHER" id="PTHR43226">
    <property type="entry name" value="XAA-PRO AMINOPEPTIDASE 3"/>
    <property type="match status" value="1"/>
</dbReference>
<dbReference type="InterPro" id="IPR007865">
    <property type="entry name" value="Aminopep_P_N"/>
</dbReference>
<dbReference type="SUPFAM" id="SSF53092">
    <property type="entry name" value="Creatinase/prolidase N-terminal domain"/>
    <property type="match status" value="1"/>
</dbReference>
<dbReference type="GO" id="GO:0006508">
    <property type="term" value="P:proteolysis"/>
    <property type="evidence" value="ECO:0007669"/>
    <property type="project" value="TreeGrafter"/>
</dbReference>
<protein>
    <recommendedName>
        <fullName evidence="6">Aminopeptidase P N-terminal domain-containing protein</fullName>
    </recommendedName>
</protein>
<dbReference type="Pfam" id="PF00557">
    <property type="entry name" value="Peptidase_M24"/>
    <property type="match status" value="1"/>
</dbReference>